<dbReference type="EMBL" id="CAJPIZ010018255">
    <property type="protein sequence ID" value="CAG2116459.1"/>
    <property type="molecule type" value="Genomic_DNA"/>
</dbReference>
<protein>
    <recommendedName>
        <fullName evidence="4">Peptidase M14 domain-containing protein</fullName>
    </recommendedName>
</protein>
<evidence type="ECO:0000259" key="4">
    <source>
        <dbReference type="PROSITE" id="PS52035"/>
    </source>
</evidence>
<feature type="non-terminal residue" evidence="5">
    <location>
        <position position="144"/>
    </location>
</feature>
<evidence type="ECO:0000256" key="2">
    <source>
        <dbReference type="PROSITE-ProRule" id="PRU01379"/>
    </source>
</evidence>
<dbReference type="GO" id="GO:0008270">
    <property type="term" value="F:zinc ion binding"/>
    <property type="evidence" value="ECO:0007669"/>
    <property type="project" value="InterPro"/>
</dbReference>
<gene>
    <name evidence="5" type="ORF">OSB1V03_LOCUS16418</name>
</gene>
<dbReference type="GO" id="GO:0004181">
    <property type="term" value="F:metallocarboxypeptidase activity"/>
    <property type="evidence" value="ECO:0007669"/>
    <property type="project" value="InterPro"/>
</dbReference>
<sequence>MHSLIVLIVLTVFYILVDVSTCVQINYVYHNYTSMTGILKSINKTNSDLVYLYSIGKSVEGRELWVLLITKDPAREVVLKPNVKYVANMHGNEAVGRELMLHLIAYLINNSKNKVIKNLLETTRIHIMPSMNPDGFEMSLEGKC</sequence>
<evidence type="ECO:0000313" key="6">
    <source>
        <dbReference type="Proteomes" id="UP000759131"/>
    </source>
</evidence>
<dbReference type="PANTHER" id="PTHR11532:SF84">
    <property type="entry name" value="CARBOXYPEPTIDASE M"/>
    <property type="match status" value="1"/>
</dbReference>
<keyword evidence="6" id="KW-1185">Reference proteome</keyword>
<comment type="caution">
    <text evidence="2">Lacks conserved residue(s) required for the propagation of feature annotation.</text>
</comment>
<dbReference type="InterPro" id="IPR050753">
    <property type="entry name" value="Peptidase_M14_domain"/>
</dbReference>
<dbReference type="Pfam" id="PF00246">
    <property type="entry name" value="Peptidase_M14"/>
    <property type="match status" value="1"/>
</dbReference>
<feature type="domain" description="Peptidase M14" evidence="4">
    <location>
        <begin position="28"/>
        <end position="144"/>
    </location>
</feature>
<evidence type="ECO:0000313" key="5">
    <source>
        <dbReference type="EMBL" id="CAD7636029.1"/>
    </source>
</evidence>
<feature type="chain" id="PRO_5035592829" description="Peptidase M14 domain-containing protein" evidence="3">
    <location>
        <begin position="23"/>
        <end position="144"/>
    </location>
</feature>
<dbReference type="Gene3D" id="3.40.630.10">
    <property type="entry name" value="Zn peptidases"/>
    <property type="match status" value="1"/>
</dbReference>
<keyword evidence="3" id="KW-0732">Signal</keyword>
<evidence type="ECO:0000256" key="3">
    <source>
        <dbReference type="SAM" id="SignalP"/>
    </source>
</evidence>
<organism evidence="5">
    <name type="scientific">Medioppia subpectinata</name>
    <dbReference type="NCBI Taxonomy" id="1979941"/>
    <lineage>
        <taxon>Eukaryota</taxon>
        <taxon>Metazoa</taxon>
        <taxon>Ecdysozoa</taxon>
        <taxon>Arthropoda</taxon>
        <taxon>Chelicerata</taxon>
        <taxon>Arachnida</taxon>
        <taxon>Acari</taxon>
        <taxon>Acariformes</taxon>
        <taxon>Sarcoptiformes</taxon>
        <taxon>Oribatida</taxon>
        <taxon>Brachypylina</taxon>
        <taxon>Oppioidea</taxon>
        <taxon>Oppiidae</taxon>
        <taxon>Medioppia</taxon>
    </lineage>
</organism>
<dbReference type="GO" id="GO:0016485">
    <property type="term" value="P:protein processing"/>
    <property type="evidence" value="ECO:0007669"/>
    <property type="project" value="TreeGrafter"/>
</dbReference>
<dbReference type="PANTHER" id="PTHR11532">
    <property type="entry name" value="PROTEASE M14 CARBOXYPEPTIDASE"/>
    <property type="match status" value="1"/>
</dbReference>
<dbReference type="Proteomes" id="UP000759131">
    <property type="component" value="Unassembled WGS sequence"/>
</dbReference>
<name>A0A7R9Q926_9ACAR</name>
<comment type="similarity">
    <text evidence="1 2">Belongs to the peptidase M14 family.</text>
</comment>
<dbReference type="GO" id="GO:0005615">
    <property type="term" value="C:extracellular space"/>
    <property type="evidence" value="ECO:0007669"/>
    <property type="project" value="TreeGrafter"/>
</dbReference>
<dbReference type="InterPro" id="IPR000834">
    <property type="entry name" value="Peptidase_M14"/>
</dbReference>
<dbReference type="PROSITE" id="PS00132">
    <property type="entry name" value="CARBOXYPEPT_ZN_1"/>
    <property type="match status" value="1"/>
</dbReference>
<evidence type="ECO:0000256" key="1">
    <source>
        <dbReference type="ARBA" id="ARBA00005988"/>
    </source>
</evidence>
<dbReference type="PRINTS" id="PR00765">
    <property type="entry name" value="CRBOXYPTASEA"/>
</dbReference>
<dbReference type="SUPFAM" id="SSF53187">
    <property type="entry name" value="Zn-dependent exopeptidases"/>
    <property type="match status" value="1"/>
</dbReference>
<dbReference type="AlphaFoldDB" id="A0A7R9Q926"/>
<dbReference type="PROSITE" id="PS52035">
    <property type="entry name" value="PEPTIDASE_M14"/>
    <property type="match status" value="1"/>
</dbReference>
<proteinExistence type="inferred from homology"/>
<accession>A0A7R9Q926</accession>
<dbReference type="OrthoDB" id="6493183at2759"/>
<reference evidence="5" key="1">
    <citation type="submission" date="2020-11" db="EMBL/GenBank/DDBJ databases">
        <authorList>
            <person name="Tran Van P."/>
        </authorList>
    </citation>
    <scope>NUCLEOTIDE SEQUENCE</scope>
</reference>
<dbReference type="InterPro" id="IPR057246">
    <property type="entry name" value="CARBOXYPEPT_ZN_1"/>
</dbReference>
<dbReference type="GO" id="GO:0006518">
    <property type="term" value="P:peptide metabolic process"/>
    <property type="evidence" value="ECO:0007669"/>
    <property type="project" value="TreeGrafter"/>
</dbReference>
<feature type="signal peptide" evidence="3">
    <location>
        <begin position="1"/>
        <end position="22"/>
    </location>
</feature>
<dbReference type="EMBL" id="OC872830">
    <property type="protein sequence ID" value="CAD7636029.1"/>
    <property type="molecule type" value="Genomic_DNA"/>
</dbReference>